<dbReference type="EMBL" id="CAJOBB010000101">
    <property type="protein sequence ID" value="CAF3561980.1"/>
    <property type="molecule type" value="Genomic_DNA"/>
</dbReference>
<dbReference type="GO" id="GO:0016020">
    <property type="term" value="C:membrane"/>
    <property type="evidence" value="ECO:0007669"/>
    <property type="project" value="TreeGrafter"/>
</dbReference>
<dbReference type="GO" id="GO:0044183">
    <property type="term" value="F:protein folding chaperone"/>
    <property type="evidence" value="ECO:0007669"/>
    <property type="project" value="TreeGrafter"/>
</dbReference>
<dbReference type="SUPFAM" id="SSF48452">
    <property type="entry name" value="TPR-like"/>
    <property type="match status" value="1"/>
</dbReference>
<dbReference type="Proteomes" id="UP000663860">
    <property type="component" value="Unassembled WGS sequence"/>
</dbReference>
<sequence length="549" mass="63373">MGDMFSFDYPNEKRTFISKLNADSPVFYPSSFYHHIQEVTQPEFSFKDNNNHSHIQPITNGYHEHENYYSTTIHSIEPSQHHISQTSYIQEMIPNNRQSTTLSHIEPVNITHDDLSEQSLSHIKEDNEKDEKTYQLSTQLAANFNDDNLDKVTVKDDIPPTEISIDRSSIQHESHTSSNESQSNKTDAHPLAEVQSPDDSTDQDEPDDVLGNNSLLKHTLIPGIPDTRPSRDTLATVSYKLFLFDNITKESRLIESVTNENCFVGEYDILPAIDIVIQLMDRGERAMIDSEARHCYGDIGCEEKQVPPITSTNSYSMKIDLELHDWKYAPEIQTLSVKERLYWSDKKRQRGNFSYRRKEYSPALTCYRNALKFIDIIQHPLLEDEEENTQSSVFIDRYIQVQNNLAQVHLLNNQYQQCLEAVNDVLKHDPNNIKALFRQAKALFELGNYDEVIQPLKLLLQNPSKDVEKDKVNEMLNICETKLAKYQKNEKEIYKRMFKSETIINDKSQTKNNNEKIETKTNNAWHKYFVVGGATVLAAIGLAAILKYK</sequence>
<dbReference type="SUPFAM" id="SSF54534">
    <property type="entry name" value="FKBP-like"/>
    <property type="match status" value="1"/>
</dbReference>
<keyword evidence="1" id="KW-0802">TPR repeat</keyword>
<dbReference type="Pfam" id="PF12895">
    <property type="entry name" value="ANAPC3"/>
    <property type="match status" value="1"/>
</dbReference>
<proteinExistence type="predicted"/>
<feature type="compositionally biased region" description="Acidic residues" evidence="2">
    <location>
        <begin position="199"/>
        <end position="208"/>
    </location>
</feature>
<dbReference type="EMBL" id="CAJNOE010000206">
    <property type="protein sequence ID" value="CAF1047316.1"/>
    <property type="molecule type" value="Genomic_DNA"/>
</dbReference>
<reference evidence="4" key="1">
    <citation type="submission" date="2021-02" db="EMBL/GenBank/DDBJ databases">
        <authorList>
            <person name="Nowell W R."/>
        </authorList>
    </citation>
    <scope>NUCLEOTIDE SEQUENCE</scope>
</reference>
<evidence type="ECO:0000256" key="2">
    <source>
        <dbReference type="SAM" id="MobiDB-lite"/>
    </source>
</evidence>
<dbReference type="GO" id="GO:0005740">
    <property type="term" value="C:mitochondrial envelope"/>
    <property type="evidence" value="ECO:0007669"/>
    <property type="project" value="TreeGrafter"/>
</dbReference>
<dbReference type="PANTHER" id="PTHR46512:SF1">
    <property type="entry name" value="PEPTIDYLPROLYL ISOMERASE"/>
    <property type="match status" value="1"/>
</dbReference>
<feature type="repeat" description="TPR" evidence="1">
    <location>
        <begin position="399"/>
        <end position="432"/>
    </location>
</feature>
<keyword evidence="3" id="KW-1133">Transmembrane helix</keyword>
<organism evidence="4 6">
    <name type="scientific">Adineta steineri</name>
    <dbReference type="NCBI Taxonomy" id="433720"/>
    <lineage>
        <taxon>Eukaryota</taxon>
        <taxon>Metazoa</taxon>
        <taxon>Spiralia</taxon>
        <taxon>Gnathifera</taxon>
        <taxon>Rotifera</taxon>
        <taxon>Eurotatoria</taxon>
        <taxon>Bdelloidea</taxon>
        <taxon>Adinetida</taxon>
        <taxon>Adinetidae</taxon>
        <taxon>Adineta</taxon>
    </lineage>
</organism>
<dbReference type="Gene3D" id="1.25.40.10">
    <property type="entry name" value="Tetratricopeptide repeat domain"/>
    <property type="match status" value="1"/>
</dbReference>
<accession>A0A814K6T1</accession>
<feature type="region of interest" description="Disordered" evidence="2">
    <location>
        <begin position="162"/>
        <end position="213"/>
    </location>
</feature>
<dbReference type="Gene3D" id="3.10.50.40">
    <property type="match status" value="1"/>
</dbReference>
<evidence type="ECO:0000313" key="4">
    <source>
        <dbReference type="EMBL" id="CAF1047316.1"/>
    </source>
</evidence>
<dbReference type="PANTHER" id="PTHR46512">
    <property type="entry name" value="PEPTIDYLPROLYL ISOMERASE"/>
    <property type="match status" value="1"/>
</dbReference>
<dbReference type="GO" id="GO:0003755">
    <property type="term" value="F:peptidyl-prolyl cis-trans isomerase activity"/>
    <property type="evidence" value="ECO:0007669"/>
    <property type="project" value="InterPro"/>
</dbReference>
<evidence type="ECO:0000313" key="6">
    <source>
        <dbReference type="Proteomes" id="UP000663860"/>
    </source>
</evidence>
<dbReference type="GO" id="GO:0012505">
    <property type="term" value="C:endomembrane system"/>
    <property type="evidence" value="ECO:0007669"/>
    <property type="project" value="TreeGrafter"/>
</dbReference>
<name>A0A814K6T1_9BILA</name>
<keyword evidence="3" id="KW-0812">Transmembrane</keyword>
<comment type="caution">
    <text evidence="4">The sequence shown here is derived from an EMBL/GenBank/DDBJ whole genome shotgun (WGS) entry which is preliminary data.</text>
</comment>
<evidence type="ECO:0000256" key="3">
    <source>
        <dbReference type="SAM" id="Phobius"/>
    </source>
</evidence>
<dbReference type="GO" id="GO:0043066">
    <property type="term" value="P:negative regulation of apoptotic process"/>
    <property type="evidence" value="ECO:0007669"/>
    <property type="project" value="TreeGrafter"/>
</dbReference>
<keyword evidence="3" id="KW-0472">Membrane</keyword>
<dbReference type="InterPro" id="IPR050754">
    <property type="entry name" value="FKBP4/5/8-like"/>
</dbReference>
<dbReference type="InterPro" id="IPR046357">
    <property type="entry name" value="PPIase_dom_sf"/>
</dbReference>
<dbReference type="Proteomes" id="UP000663868">
    <property type="component" value="Unassembled WGS sequence"/>
</dbReference>
<gene>
    <name evidence="4" type="ORF">IZO911_LOCUS20134</name>
    <name evidence="5" type="ORF">KXQ929_LOCUS3189</name>
</gene>
<evidence type="ECO:0008006" key="7">
    <source>
        <dbReference type="Google" id="ProtNLM"/>
    </source>
</evidence>
<dbReference type="SMART" id="SM00028">
    <property type="entry name" value="TPR"/>
    <property type="match status" value="3"/>
</dbReference>
<protein>
    <recommendedName>
        <fullName evidence="7">Peptidylprolyl isomerase</fullName>
    </recommendedName>
</protein>
<evidence type="ECO:0000313" key="5">
    <source>
        <dbReference type="EMBL" id="CAF3561980.1"/>
    </source>
</evidence>
<dbReference type="GO" id="GO:0005829">
    <property type="term" value="C:cytosol"/>
    <property type="evidence" value="ECO:0007669"/>
    <property type="project" value="TreeGrafter"/>
</dbReference>
<evidence type="ECO:0000256" key="1">
    <source>
        <dbReference type="PROSITE-ProRule" id="PRU00339"/>
    </source>
</evidence>
<dbReference type="InterPro" id="IPR011990">
    <property type="entry name" value="TPR-like_helical_dom_sf"/>
</dbReference>
<dbReference type="PROSITE" id="PS50005">
    <property type="entry name" value="TPR"/>
    <property type="match status" value="1"/>
</dbReference>
<feature type="transmembrane region" description="Helical" evidence="3">
    <location>
        <begin position="525"/>
        <end position="546"/>
    </location>
</feature>
<dbReference type="InterPro" id="IPR019734">
    <property type="entry name" value="TPR_rpt"/>
</dbReference>
<feature type="compositionally biased region" description="Polar residues" evidence="2">
    <location>
        <begin position="176"/>
        <end position="185"/>
    </location>
</feature>
<dbReference type="AlphaFoldDB" id="A0A814K6T1"/>